<gene>
    <name evidence="1" type="ORF">CR513_38358</name>
</gene>
<reference evidence="1" key="1">
    <citation type="submission" date="2018-05" db="EMBL/GenBank/DDBJ databases">
        <title>Draft genome of Mucuna pruriens seed.</title>
        <authorList>
            <person name="Nnadi N.E."/>
            <person name="Vos R."/>
            <person name="Hasami M.H."/>
            <person name="Devisetty U.K."/>
            <person name="Aguiy J.C."/>
        </authorList>
    </citation>
    <scope>NUCLEOTIDE SEQUENCE [LARGE SCALE GENOMIC DNA]</scope>
    <source>
        <strain evidence="1">JCA_2017</strain>
    </source>
</reference>
<accession>A0A371FRQ5</accession>
<feature type="non-terminal residue" evidence="1">
    <location>
        <position position="1"/>
    </location>
</feature>
<organism evidence="1 2">
    <name type="scientific">Mucuna pruriens</name>
    <name type="common">Velvet bean</name>
    <name type="synonym">Dolichos pruriens</name>
    <dbReference type="NCBI Taxonomy" id="157652"/>
    <lineage>
        <taxon>Eukaryota</taxon>
        <taxon>Viridiplantae</taxon>
        <taxon>Streptophyta</taxon>
        <taxon>Embryophyta</taxon>
        <taxon>Tracheophyta</taxon>
        <taxon>Spermatophyta</taxon>
        <taxon>Magnoliopsida</taxon>
        <taxon>eudicotyledons</taxon>
        <taxon>Gunneridae</taxon>
        <taxon>Pentapetalae</taxon>
        <taxon>rosids</taxon>
        <taxon>fabids</taxon>
        <taxon>Fabales</taxon>
        <taxon>Fabaceae</taxon>
        <taxon>Papilionoideae</taxon>
        <taxon>50 kb inversion clade</taxon>
        <taxon>NPAAA clade</taxon>
        <taxon>indigoferoid/millettioid clade</taxon>
        <taxon>Phaseoleae</taxon>
        <taxon>Mucuna</taxon>
    </lineage>
</organism>
<sequence>MVEAIYRRGPWSLQVFPCRADKPVCKEPTDDREPFFYLYDTLSFKLGIRLPFTKSERAILHALNIAPTQLHPNYWAFIRAFELLSEDMQ</sequence>
<dbReference type="OrthoDB" id="685909at2759"/>
<dbReference type="AlphaFoldDB" id="A0A371FRQ5"/>
<evidence type="ECO:0000313" key="2">
    <source>
        <dbReference type="Proteomes" id="UP000257109"/>
    </source>
</evidence>
<dbReference type="Proteomes" id="UP000257109">
    <property type="component" value="Unassembled WGS sequence"/>
</dbReference>
<comment type="caution">
    <text evidence="1">The sequence shown here is derived from an EMBL/GenBank/DDBJ whole genome shotgun (WGS) entry which is preliminary data.</text>
</comment>
<keyword evidence="2" id="KW-1185">Reference proteome</keyword>
<dbReference type="EMBL" id="QJKJ01008032">
    <property type="protein sequence ID" value="RDX81015.1"/>
    <property type="molecule type" value="Genomic_DNA"/>
</dbReference>
<protein>
    <submittedName>
        <fullName evidence="1">Uncharacterized protein</fullName>
    </submittedName>
</protein>
<name>A0A371FRQ5_MUCPR</name>
<evidence type="ECO:0000313" key="1">
    <source>
        <dbReference type="EMBL" id="RDX81015.1"/>
    </source>
</evidence>
<proteinExistence type="predicted"/>